<sequence>MADERAVPLLVLRGEWGMGKSFALDQEHRDLEATGRVARRLDLGKCGSDASRAAAKLEAVFQRPSTAIEWHVLLDGLDEGLDALPDLDQLVVEQLEGLGDEGRRGLRLRISCRTARWPAGLETDLGRFWPTDMVAMVALAPLSRDDVALAAEVVGLEDPVAFCKVVQQRGLVALATHPMTLRHMLTSYTNRGSLPETTAEAYREACLQLCKEIRRPKRAEVRRTQATAENLYAVAARVAAALQLGPYTALADGAPPSTGTPVDDLELSRLAPGNEPGPLGTPVPCTMNELSQLTESSLLHPLGDYRWTFVHKSYQEFLAAEFLRSREIQPAVERELLWIGDGPSRHVLPAHQEVAAWRSNADAEMFEDLLRDDPQVLLLADLPRRSDRDRGRVVEALLALLQNDDTIRLDSESLHRLDHPEIADQLRPYLNASAEVTPLFAAVGMARACRRPELNPDLLALAEDRDAYTDVRVSALAGITEPESGFVARIRGLLNDDSPEIVAAALRQLWPDHLTMTELLRHTRDPDPDLIGRAYMLRMEIPELIQATHVEEAVTWARDALCGTTEGESRTLAVAVLARAVSLAGQASGSAALLHDLADALLGLADHHGHLLGRHMHTPLKDLAAALGDHIEVRRALASMLLTRATDEQLFALHMGRLTRALLLREDAVYWMEHWDLLSGTDERFARLAVAFPPPEDQAALDRARAARASHPTLYAATAFWDNPPEESSWEREQRELEEAERRRNTYDEAALRSAFDAVLATGANEVRSAWGRVIGELHRTTDGSSPKWERPWLMAVAEAPSRPPAGTELDSLLLKATHHVLCTAPPLSPEMLVPYGAMSISNAPELTAMALLGPLPDIPGEPDRWAGWAVALSSLHADGDAKKVQQRLLFECTNKAQDEIARLMTEVLDGVHDDVARTIARTSAKLPQDSVRRAVRTWAAHGERRPEQWQGVLSELAAQGDEEAADQLAAALADDPADHAPQSPEHVRWMLAAVALLHLTALPAHWSFIRRRLDNPATLAAYLRRLTRFPAPPGNWPTAVALLPEDRLADFYRLLVGHIGIDDVANAPLHSGFVNDEDRLLDMARSLPNVLAHLGTLEAAAELRCLADEYPAVWRLRVEARATKFAAAARYAMPVEPEHLIRLADTARLRWVADERHLLDVVLESLERFGQTLHRPNGLITALWNRDRAGVNHNEWWPCWEEDFSDIVATFLLHDIGGHRVVVNREVQVRRPGFPGLRTDIQIEVPAREDTGNDAIRLVIECKGCWNASLDTALAQQLVAEYLQSARTAGIFLTAYFHCDRWGPSKQRKCPAHAHSLAEVRLYQENEAQAQREHENVSVVAVTLDCGLPVSGDEWRTAPLAHDAGGDPVEQPGAGRGVLDAGFGADRM</sequence>
<evidence type="ECO:0000313" key="2">
    <source>
        <dbReference type="Proteomes" id="UP001595839"/>
    </source>
</evidence>
<comment type="caution">
    <text evidence="1">The sequence shown here is derived from an EMBL/GenBank/DDBJ whole genome shotgun (WGS) entry which is preliminary data.</text>
</comment>
<reference evidence="2" key="1">
    <citation type="journal article" date="2019" name="Int. J. Syst. Evol. Microbiol.">
        <title>The Global Catalogue of Microorganisms (GCM) 10K type strain sequencing project: providing services to taxonomists for standard genome sequencing and annotation.</title>
        <authorList>
            <consortium name="The Broad Institute Genomics Platform"/>
            <consortium name="The Broad Institute Genome Sequencing Center for Infectious Disease"/>
            <person name="Wu L."/>
            <person name="Ma J."/>
        </authorList>
    </citation>
    <scope>NUCLEOTIDE SEQUENCE [LARGE SCALE GENOMIC DNA]</scope>
    <source>
        <strain evidence="2">CGMCC 4.7177</strain>
    </source>
</reference>
<keyword evidence="2" id="KW-1185">Reference proteome</keyword>
<protein>
    <submittedName>
        <fullName evidence="1">NACHT domain-containing protein</fullName>
    </submittedName>
</protein>
<accession>A0ABV9B837</accession>
<gene>
    <name evidence="1" type="ORF">ACFPIH_49135</name>
</gene>
<dbReference type="EMBL" id="JBHSFK010000054">
    <property type="protein sequence ID" value="MFC4507297.1"/>
    <property type="molecule type" value="Genomic_DNA"/>
</dbReference>
<dbReference type="Proteomes" id="UP001595839">
    <property type="component" value="Unassembled WGS sequence"/>
</dbReference>
<dbReference type="InterPro" id="IPR016024">
    <property type="entry name" value="ARM-type_fold"/>
</dbReference>
<name>A0ABV9B837_9ACTN</name>
<dbReference type="RefSeq" id="WP_381181894.1">
    <property type="nucleotide sequence ID" value="NZ_JBHSFK010000054.1"/>
</dbReference>
<dbReference type="SUPFAM" id="SSF48371">
    <property type="entry name" value="ARM repeat"/>
    <property type="match status" value="1"/>
</dbReference>
<organism evidence="1 2">
    <name type="scientific">Streptomyces vulcanius</name>
    <dbReference type="NCBI Taxonomy" id="1441876"/>
    <lineage>
        <taxon>Bacteria</taxon>
        <taxon>Bacillati</taxon>
        <taxon>Actinomycetota</taxon>
        <taxon>Actinomycetes</taxon>
        <taxon>Kitasatosporales</taxon>
        <taxon>Streptomycetaceae</taxon>
        <taxon>Streptomyces</taxon>
    </lineage>
</organism>
<proteinExistence type="predicted"/>
<evidence type="ECO:0000313" key="1">
    <source>
        <dbReference type="EMBL" id="MFC4507297.1"/>
    </source>
</evidence>